<keyword evidence="16" id="KW-1185">Reference proteome</keyword>
<dbReference type="SUPFAM" id="SSF47384">
    <property type="entry name" value="Homodimeric domain of signal transducing histidine kinase"/>
    <property type="match status" value="1"/>
</dbReference>
<sequence>MGRGTLSRQLVTRICVLVAVIAVALSALGIVIVNRILTAQIDQQLAQAIGLENQSGRTSGTAGLGGLPVGSIIVIVASDGATVGTIEGVDRTQSSSTSPQINAAMTRIPTDGTTRTVTIPDLGTYRALAHKALISSREGTISGTVYLGMPMERWSHVIREFIAIEAGFTVMAIVAAAVSAMAVVRDSLRPLNQLAATATEVSKMDLDTGEVVLPERIPTGESAEDNEVGRVGLSFNRMLDNVEGALSARERSETKVKQFVADASHELRNPLAAIRGYAELSQRRGDELPPDVAFAMNRIASESRRMGRLVEDMLLLARLDAGRNVELTRVDLVEIVLNAVSDARVASRDHHWLLDVPDEPAMALADRDQMHQVVANLLSNARKHTPAGTTVTTSVRIEGEDALISVEDDGPGVPPEIRDHVFERFARADAARTHDEEGSTGLGLAIVAAVMAAHGGSARVDSHEGYSCFTLRIPVQKQDPAQSVDGAS</sequence>
<evidence type="ECO:0000256" key="9">
    <source>
        <dbReference type="ARBA" id="ARBA00022989"/>
    </source>
</evidence>
<evidence type="ECO:0000256" key="4">
    <source>
        <dbReference type="ARBA" id="ARBA00012438"/>
    </source>
</evidence>
<evidence type="ECO:0000313" key="15">
    <source>
        <dbReference type="EMBL" id="SER77665.1"/>
    </source>
</evidence>
<dbReference type="STRING" id="64702.SAMN05443377_11029"/>
<gene>
    <name evidence="15" type="ORF">SAMN05443377_11029</name>
</gene>
<dbReference type="GO" id="GO:0005886">
    <property type="term" value="C:plasma membrane"/>
    <property type="evidence" value="ECO:0007669"/>
    <property type="project" value="UniProtKB-SubCell"/>
</dbReference>
<dbReference type="PROSITE" id="PS50885">
    <property type="entry name" value="HAMP"/>
    <property type="match status" value="1"/>
</dbReference>
<feature type="transmembrane region" description="Helical" evidence="12">
    <location>
        <begin position="161"/>
        <end position="184"/>
    </location>
</feature>
<dbReference type="InterPro" id="IPR003661">
    <property type="entry name" value="HisK_dim/P_dom"/>
</dbReference>
<reference evidence="15 16" key="1">
    <citation type="submission" date="2016-10" db="EMBL/GenBank/DDBJ databases">
        <authorList>
            <person name="de Groot N.N."/>
        </authorList>
    </citation>
    <scope>NUCLEOTIDE SEQUENCE [LARGE SCALE GENOMIC DNA]</scope>
    <source>
        <strain evidence="15 16">DSM 16859</strain>
    </source>
</reference>
<evidence type="ECO:0000256" key="6">
    <source>
        <dbReference type="ARBA" id="ARBA00022679"/>
    </source>
</evidence>
<dbReference type="InterPro" id="IPR036097">
    <property type="entry name" value="HisK_dim/P_sf"/>
</dbReference>
<keyword evidence="7 12" id="KW-0812">Transmembrane</keyword>
<evidence type="ECO:0000259" key="13">
    <source>
        <dbReference type="PROSITE" id="PS50109"/>
    </source>
</evidence>
<comment type="cofactor">
    <cofactor evidence="2">
        <name>a divalent metal cation</name>
        <dbReference type="ChEBI" id="CHEBI:60240"/>
    </cofactor>
</comment>
<dbReference type="SMART" id="SM00388">
    <property type="entry name" value="HisKA"/>
    <property type="match status" value="1"/>
</dbReference>
<dbReference type="SUPFAM" id="SSF55874">
    <property type="entry name" value="ATPase domain of HSP90 chaperone/DNA topoisomerase II/histidine kinase"/>
    <property type="match status" value="1"/>
</dbReference>
<dbReference type="PANTHER" id="PTHR45436">
    <property type="entry name" value="SENSOR HISTIDINE KINASE YKOH"/>
    <property type="match status" value="1"/>
</dbReference>
<dbReference type="GO" id="GO:0000155">
    <property type="term" value="F:phosphorelay sensor kinase activity"/>
    <property type="evidence" value="ECO:0007669"/>
    <property type="project" value="InterPro"/>
</dbReference>
<dbReference type="FunFam" id="3.30.565.10:FF:000006">
    <property type="entry name" value="Sensor histidine kinase WalK"/>
    <property type="match status" value="1"/>
</dbReference>
<keyword evidence="6" id="KW-0808">Transferase</keyword>
<dbReference type="FunFam" id="1.10.287.130:FF:000001">
    <property type="entry name" value="Two-component sensor histidine kinase"/>
    <property type="match status" value="1"/>
</dbReference>
<dbReference type="Proteomes" id="UP000198815">
    <property type="component" value="Unassembled WGS sequence"/>
</dbReference>
<dbReference type="CDD" id="cd00082">
    <property type="entry name" value="HisKA"/>
    <property type="match status" value="1"/>
</dbReference>
<dbReference type="InterPro" id="IPR004358">
    <property type="entry name" value="Sig_transdc_His_kin-like_C"/>
</dbReference>
<comment type="subcellular location">
    <subcellularLocation>
        <location evidence="3">Cell membrane</location>
    </subcellularLocation>
</comment>
<dbReference type="CDD" id="cd06225">
    <property type="entry name" value="HAMP"/>
    <property type="match status" value="1"/>
</dbReference>
<evidence type="ECO:0000256" key="11">
    <source>
        <dbReference type="ARBA" id="ARBA00023136"/>
    </source>
</evidence>
<feature type="domain" description="Histidine kinase" evidence="13">
    <location>
        <begin position="262"/>
        <end position="477"/>
    </location>
</feature>
<dbReference type="Pfam" id="PF02518">
    <property type="entry name" value="HATPase_c"/>
    <property type="match status" value="1"/>
</dbReference>
<dbReference type="PRINTS" id="PR00344">
    <property type="entry name" value="BCTRLSENSOR"/>
</dbReference>
<evidence type="ECO:0000256" key="7">
    <source>
        <dbReference type="ARBA" id="ARBA00022692"/>
    </source>
</evidence>
<dbReference type="CDD" id="cd00075">
    <property type="entry name" value="HATPase"/>
    <property type="match status" value="1"/>
</dbReference>
<feature type="domain" description="HAMP" evidence="14">
    <location>
        <begin position="185"/>
        <end position="247"/>
    </location>
</feature>
<evidence type="ECO:0000313" key="16">
    <source>
        <dbReference type="Proteomes" id="UP000198815"/>
    </source>
</evidence>
<dbReference type="InterPro" id="IPR003660">
    <property type="entry name" value="HAMP_dom"/>
</dbReference>
<comment type="catalytic activity">
    <reaction evidence="1">
        <text>ATP + protein L-histidine = ADP + protein N-phospho-L-histidine.</text>
        <dbReference type="EC" id="2.7.13.3"/>
    </reaction>
</comment>
<organism evidence="15 16">
    <name type="scientific">Propionibacterium cyclohexanicum</name>
    <dbReference type="NCBI Taxonomy" id="64702"/>
    <lineage>
        <taxon>Bacteria</taxon>
        <taxon>Bacillati</taxon>
        <taxon>Actinomycetota</taxon>
        <taxon>Actinomycetes</taxon>
        <taxon>Propionibacteriales</taxon>
        <taxon>Propionibacteriaceae</taxon>
        <taxon>Propionibacterium</taxon>
    </lineage>
</organism>
<dbReference type="EC" id="2.7.13.3" evidence="4"/>
<dbReference type="Pfam" id="PF00512">
    <property type="entry name" value="HisKA"/>
    <property type="match status" value="1"/>
</dbReference>
<keyword evidence="9 12" id="KW-1133">Transmembrane helix</keyword>
<evidence type="ECO:0000256" key="10">
    <source>
        <dbReference type="ARBA" id="ARBA00023012"/>
    </source>
</evidence>
<dbReference type="GO" id="GO:0005509">
    <property type="term" value="F:calcium ion binding"/>
    <property type="evidence" value="ECO:0007669"/>
    <property type="project" value="UniProtKB-ARBA"/>
</dbReference>
<protein>
    <recommendedName>
        <fullName evidence="4">histidine kinase</fullName>
        <ecNumber evidence="4">2.7.13.3</ecNumber>
    </recommendedName>
</protein>
<evidence type="ECO:0000259" key="14">
    <source>
        <dbReference type="PROSITE" id="PS50885"/>
    </source>
</evidence>
<feature type="transmembrane region" description="Helical" evidence="12">
    <location>
        <begin position="16"/>
        <end position="37"/>
    </location>
</feature>
<keyword evidence="5" id="KW-0597">Phosphoprotein</keyword>
<dbReference type="Gene3D" id="1.10.287.130">
    <property type="match status" value="1"/>
</dbReference>
<dbReference type="InterPro" id="IPR036890">
    <property type="entry name" value="HATPase_C_sf"/>
</dbReference>
<dbReference type="AlphaFoldDB" id="A0A1H9RZ53"/>
<dbReference type="Gene3D" id="3.30.565.10">
    <property type="entry name" value="Histidine kinase-like ATPase, C-terminal domain"/>
    <property type="match status" value="1"/>
</dbReference>
<dbReference type="EMBL" id="FOGZ01000010">
    <property type="protein sequence ID" value="SER77665.1"/>
    <property type="molecule type" value="Genomic_DNA"/>
</dbReference>
<proteinExistence type="predicted"/>
<dbReference type="InterPro" id="IPR005467">
    <property type="entry name" value="His_kinase_dom"/>
</dbReference>
<dbReference type="SMART" id="SM00304">
    <property type="entry name" value="HAMP"/>
    <property type="match status" value="1"/>
</dbReference>
<dbReference type="Pfam" id="PF00672">
    <property type="entry name" value="HAMP"/>
    <property type="match status" value="1"/>
</dbReference>
<dbReference type="SMART" id="SM00387">
    <property type="entry name" value="HATPase_c"/>
    <property type="match status" value="1"/>
</dbReference>
<evidence type="ECO:0000256" key="1">
    <source>
        <dbReference type="ARBA" id="ARBA00000085"/>
    </source>
</evidence>
<keyword evidence="11 12" id="KW-0472">Membrane</keyword>
<keyword evidence="10" id="KW-0902">Two-component regulatory system</keyword>
<dbReference type="InterPro" id="IPR003594">
    <property type="entry name" value="HATPase_dom"/>
</dbReference>
<dbReference type="PANTHER" id="PTHR45436:SF5">
    <property type="entry name" value="SENSOR HISTIDINE KINASE TRCS"/>
    <property type="match status" value="1"/>
</dbReference>
<dbReference type="PROSITE" id="PS50109">
    <property type="entry name" value="HIS_KIN"/>
    <property type="match status" value="1"/>
</dbReference>
<evidence type="ECO:0000256" key="8">
    <source>
        <dbReference type="ARBA" id="ARBA00022777"/>
    </source>
</evidence>
<name>A0A1H9RZ53_9ACTN</name>
<evidence type="ECO:0000256" key="5">
    <source>
        <dbReference type="ARBA" id="ARBA00022553"/>
    </source>
</evidence>
<keyword evidence="8 15" id="KW-0418">Kinase</keyword>
<dbReference type="Gene3D" id="6.10.340.10">
    <property type="match status" value="1"/>
</dbReference>
<evidence type="ECO:0000256" key="3">
    <source>
        <dbReference type="ARBA" id="ARBA00004236"/>
    </source>
</evidence>
<dbReference type="InterPro" id="IPR050428">
    <property type="entry name" value="TCS_sensor_his_kinase"/>
</dbReference>
<evidence type="ECO:0000256" key="2">
    <source>
        <dbReference type="ARBA" id="ARBA00001968"/>
    </source>
</evidence>
<accession>A0A1H9RZ53</accession>
<dbReference type="RefSeq" id="WP_177170093.1">
    <property type="nucleotide sequence ID" value="NZ_FOGZ01000010.1"/>
</dbReference>
<evidence type="ECO:0000256" key="12">
    <source>
        <dbReference type="SAM" id="Phobius"/>
    </source>
</evidence>